<dbReference type="AlphaFoldDB" id="A0A6I3NF51"/>
<proteinExistence type="predicted"/>
<protein>
    <submittedName>
        <fullName evidence="1">Uncharacterized protein</fullName>
    </submittedName>
</protein>
<organism evidence="1">
    <name type="scientific">Turicibacter sanguinis</name>
    <dbReference type="NCBI Taxonomy" id="154288"/>
    <lineage>
        <taxon>Bacteria</taxon>
        <taxon>Bacillati</taxon>
        <taxon>Bacillota</taxon>
        <taxon>Erysipelotrichia</taxon>
        <taxon>Erysipelotrichales</taxon>
        <taxon>Turicibacteraceae</taxon>
        <taxon>Turicibacter</taxon>
    </lineage>
</organism>
<evidence type="ECO:0000313" key="1">
    <source>
        <dbReference type="EMBL" id="MTL95505.1"/>
    </source>
</evidence>
<sequence>MLKWINVKELVRLDLDESKSLGIMRLDWSGSRIDEVCNQWYPSQQFDEVVGKYNISIQSLQEMLNELIFNQLNVFNQVIEQCGGEGYSYEQTFKVETSDFNFFIRLKPVRGECSHIFAYYR</sequence>
<gene>
    <name evidence="1" type="ORF">GMA64_13300</name>
</gene>
<reference evidence="1" key="1">
    <citation type="journal article" date="2019" name="Nat. Med.">
        <title>A library of human gut bacterial isolates paired with longitudinal multiomics data enables mechanistic microbiome research.</title>
        <authorList>
            <person name="Poyet M."/>
            <person name="Groussin M."/>
            <person name="Gibbons S.M."/>
            <person name="Avila-Pacheco J."/>
            <person name="Jiang X."/>
            <person name="Kearney S.M."/>
            <person name="Perrotta A.R."/>
            <person name="Berdy B."/>
            <person name="Zhao S."/>
            <person name="Lieberman T.D."/>
            <person name="Swanson P.K."/>
            <person name="Smith M."/>
            <person name="Roesemann S."/>
            <person name="Alexander J.E."/>
            <person name="Rich S.A."/>
            <person name="Livny J."/>
            <person name="Vlamakis H."/>
            <person name="Clish C."/>
            <person name="Bullock K."/>
            <person name="Deik A."/>
            <person name="Scott J."/>
            <person name="Pierce K.A."/>
            <person name="Xavier R.J."/>
            <person name="Alm E.J."/>
        </authorList>
    </citation>
    <scope>NUCLEOTIDE SEQUENCE</scope>
    <source>
        <strain evidence="1">BIOML-A179</strain>
    </source>
</reference>
<name>A0A6I3NF51_9FIRM</name>
<dbReference type="RefSeq" id="WP_129821775.1">
    <property type="nucleotide sequence ID" value="NZ_JADMNR010000031.1"/>
</dbReference>
<comment type="caution">
    <text evidence="1">The sequence shown here is derived from an EMBL/GenBank/DDBJ whole genome shotgun (WGS) entry which is preliminary data.</text>
</comment>
<accession>A0A6I3NF51</accession>
<dbReference type="EMBL" id="WMQV01000051">
    <property type="protein sequence ID" value="MTL95505.1"/>
    <property type="molecule type" value="Genomic_DNA"/>
</dbReference>